<name>A0A1Y1WXT6_9FUNG</name>
<evidence type="ECO:0000313" key="5">
    <source>
        <dbReference type="Proteomes" id="UP000193944"/>
    </source>
</evidence>
<comment type="caution">
    <text evidence="4">The sequence shown here is derived from an EMBL/GenBank/DDBJ whole genome shotgun (WGS) entry which is preliminary data.</text>
</comment>
<accession>A0A1Y1WXT6</accession>
<reference evidence="4 5" key="1">
    <citation type="submission" date="2016-08" db="EMBL/GenBank/DDBJ databases">
        <title>A Parts List for Fungal Cellulosomes Revealed by Comparative Genomics.</title>
        <authorList>
            <consortium name="DOE Joint Genome Institute"/>
            <person name="Haitjema C.H."/>
            <person name="Gilmore S.P."/>
            <person name="Henske J.K."/>
            <person name="Solomon K.V."/>
            <person name="De Groot R."/>
            <person name="Kuo A."/>
            <person name="Mondo S.J."/>
            <person name="Salamov A.A."/>
            <person name="Labutti K."/>
            <person name="Zhao Z."/>
            <person name="Chiniquy J."/>
            <person name="Barry K."/>
            <person name="Brewer H.M."/>
            <person name="Purvine S.O."/>
            <person name="Wright A.T."/>
            <person name="Boxma B."/>
            <person name="Van Alen T."/>
            <person name="Hackstein J.H."/>
            <person name="Baker S.E."/>
            <person name="Grigoriev I.V."/>
            <person name="O'Malley M.A."/>
        </authorList>
    </citation>
    <scope>NUCLEOTIDE SEQUENCE [LARGE SCALE GENOMIC DNA]</scope>
    <source>
        <strain evidence="4 5">S4</strain>
    </source>
</reference>
<evidence type="ECO:0000256" key="2">
    <source>
        <dbReference type="SAM" id="Phobius"/>
    </source>
</evidence>
<dbReference type="Pfam" id="PF18050">
    <property type="entry name" value="Cyclophil_like2"/>
    <property type="match status" value="1"/>
</dbReference>
<keyword evidence="2" id="KW-1133">Transmembrane helix</keyword>
<feature type="region of interest" description="Disordered" evidence="1">
    <location>
        <begin position="1"/>
        <end position="31"/>
    </location>
</feature>
<feature type="compositionally biased region" description="Basic residues" evidence="1">
    <location>
        <begin position="7"/>
        <end position="24"/>
    </location>
</feature>
<dbReference type="Proteomes" id="UP000193944">
    <property type="component" value="Unassembled WGS sequence"/>
</dbReference>
<feature type="domain" description="Cyclophilin-like" evidence="3">
    <location>
        <begin position="110"/>
        <end position="210"/>
    </location>
</feature>
<gene>
    <name evidence="4" type="ORF">BCR32DRAFT_328588</name>
</gene>
<feature type="transmembrane region" description="Helical" evidence="2">
    <location>
        <begin position="37"/>
        <end position="59"/>
    </location>
</feature>
<keyword evidence="2" id="KW-0472">Membrane</keyword>
<dbReference type="OrthoDB" id="2140368at2759"/>
<keyword evidence="5" id="KW-1185">Reference proteome</keyword>
<proteinExistence type="predicted"/>
<evidence type="ECO:0000256" key="1">
    <source>
        <dbReference type="SAM" id="MobiDB-lite"/>
    </source>
</evidence>
<sequence>MAEKSKVQKSPKTKVNKTKNNKQVKSKEPVNKSKTSSLVIGSVVVLILSIVLTLAFPYLKDNITSLTKSTTTTTTQEGTEKLSNIVKRQHDEFHPKLIISSDNNSEAKYEFKCTFEINETTKELVKQFPLTMKMVDLNGNEKYHTLETPLPVRIQPVDKVRLGDILLFQSRYLAVFYDTFDPVKKYSIVGKIDNPEKLREAVGTGSITAQFIQDDYSQDDKE</sequence>
<evidence type="ECO:0000313" key="4">
    <source>
        <dbReference type="EMBL" id="ORX78323.1"/>
    </source>
</evidence>
<evidence type="ECO:0000259" key="3">
    <source>
        <dbReference type="Pfam" id="PF18050"/>
    </source>
</evidence>
<organism evidence="4 5">
    <name type="scientific">Anaeromyces robustus</name>
    <dbReference type="NCBI Taxonomy" id="1754192"/>
    <lineage>
        <taxon>Eukaryota</taxon>
        <taxon>Fungi</taxon>
        <taxon>Fungi incertae sedis</taxon>
        <taxon>Chytridiomycota</taxon>
        <taxon>Chytridiomycota incertae sedis</taxon>
        <taxon>Neocallimastigomycetes</taxon>
        <taxon>Neocallimastigales</taxon>
        <taxon>Neocallimastigaceae</taxon>
        <taxon>Anaeromyces</taxon>
    </lineage>
</organism>
<dbReference type="SUPFAM" id="SSF50891">
    <property type="entry name" value="Cyclophilin-like"/>
    <property type="match status" value="1"/>
</dbReference>
<keyword evidence="2" id="KW-0812">Transmembrane</keyword>
<reference evidence="4 5" key="2">
    <citation type="submission" date="2016-08" db="EMBL/GenBank/DDBJ databases">
        <title>Pervasive Adenine N6-methylation of Active Genes in Fungi.</title>
        <authorList>
            <consortium name="DOE Joint Genome Institute"/>
            <person name="Mondo S.J."/>
            <person name="Dannebaum R.O."/>
            <person name="Kuo R.C."/>
            <person name="Labutti K."/>
            <person name="Haridas S."/>
            <person name="Kuo A."/>
            <person name="Salamov A."/>
            <person name="Ahrendt S.R."/>
            <person name="Lipzen A."/>
            <person name="Sullivan W."/>
            <person name="Andreopoulos W.B."/>
            <person name="Clum A."/>
            <person name="Lindquist E."/>
            <person name="Daum C."/>
            <person name="Ramamoorthy G.K."/>
            <person name="Gryganskyi A."/>
            <person name="Culley D."/>
            <person name="Magnuson J.K."/>
            <person name="James T.Y."/>
            <person name="O'Malley M.A."/>
            <person name="Stajich J.E."/>
            <person name="Spatafora J.W."/>
            <person name="Visel A."/>
            <person name="Grigoriev I.V."/>
        </authorList>
    </citation>
    <scope>NUCLEOTIDE SEQUENCE [LARGE SCALE GENOMIC DNA]</scope>
    <source>
        <strain evidence="4 5">S4</strain>
    </source>
</reference>
<dbReference type="Gene3D" id="2.40.100.20">
    <property type="match status" value="1"/>
</dbReference>
<dbReference type="InterPro" id="IPR029000">
    <property type="entry name" value="Cyclophilin-like_dom_sf"/>
</dbReference>
<dbReference type="InterPro" id="IPR041183">
    <property type="entry name" value="Cyclophilin-like"/>
</dbReference>
<protein>
    <recommendedName>
        <fullName evidence="3">Cyclophilin-like domain-containing protein</fullName>
    </recommendedName>
</protein>
<dbReference type="AlphaFoldDB" id="A0A1Y1WXT6"/>
<dbReference type="EMBL" id="MCFG01000214">
    <property type="protein sequence ID" value="ORX78323.1"/>
    <property type="molecule type" value="Genomic_DNA"/>
</dbReference>